<feature type="signal peptide" evidence="2">
    <location>
        <begin position="1"/>
        <end position="28"/>
    </location>
</feature>
<dbReference type="PATRIC" id="fig|883092.3.peg.2372"/>
<feature type="domain" description="S-layer protein C-terminal" evidence="4">
    <location>
        <begin position="39"/>
        <end position="95"/>
    </location>
</feature>
<gene>
    <name evidence="5" type="ORF">HMPREF9249_02388</name>
</gene>
<name>K1LZB6_9LACO</name>
<feature type="chain" id="PRO_5039163302" description="SCP domain-containing protein" evidence="2">
    <location>
        <begin position="29"/>
        <end position="356"/>
    </location>
</feature>
<evidence type="ECO:0000313" key="5">
    <source>
        <dbReference type="EMBL" id="EKB62165.1"/>
    </source>
</evidence>
<evidence type="ECO:0000256" key="1">
    <source>
        <dbReference type="SAM" id="MobiDB-lite"/>
    </source>
</evidence>
<dbReference type="HOGENOM" id="CLU_059359_0_0_9"/>
<dbReference type="EMBL" id="AGZG01000115">
    <property type="protein sequence ID" value="EKB62165.1"/>
    <property type="molecule type" value="Genomic_DNA"/>
</dbReference>
<dbReference type="RefSeq" id="WP_005729874.1">
    <property type="nucleotide sequence ID" value="NZ_JH932275.1"/>
</dbReference>
<dbReference type="AlphaFoldDB" id="K1LZB6"/>
<sequence length="356" mass="39945">MLQKKKITKVLSTITLSSALLLSATVVAGNEQVNVVEASTRSVRLTHNAYVYNYKGKRIKGARTLKKGRSVKAYRTKTIRGKKYLYIGNHRYINLANTKKNSANKALFKVEVVYPSPAYKLPNKHITKTFVDGTVNVYAKKKDNRGKTWYKVGTNKWINSELTHKITEKFHQEAETTTKQNVNTTQSTQTNSTNTPNANSSSSIQHNETTNTKFNNEYTNIKDSDFATKLEQEFIAQLNELRQSKGLNPLALDTSLQEYARTRATEAITSFSHARPDGSHTQYAEVLAGGAVDNTDTPSVQAKIRLDNFIYHDAGSNWEHRDILLSSQYTKIGVGIAWNPNSSNGFLGYRLIANLK</sequence>
<dbReference type="Proteomes" id="UP000004722">
    <property type="component" value="Unassembled WGS sequence"/>
</dbReference>
<comment type="caution">
    <text evidence="5">The sequence shown here is derived from an EMBL/GenBank/DDBJ whole genome shotgun (WGS) entry which is preliminary data.</text>
</comment>
<dbReference type="Gene3D" id="3.40.33.10">
    <property type="entry name" value="CAP"/>
    <property type="match status" value="1"/>
</dbReference>
<dbReference type="InterPro" id="IPR014044">
    <property type="entry name" value="CAP_dom"/>
</dbReference>
<evidence type="ECO:0000259" key="4">
    <source>
        <dbReference type="Pfam" id="PF03217"/>
    </source>
</evidence>
<keyword evidence="2" id="KW-0732">Signal</keyword>
<dbReference type="OrthoDB" id="9783944at2"/>
<evidence type="ECO:0000313" key="6">
    <source>
        <dbReference type="Proteomes" id="UP000004722"/>
    </source>
</evidence>
<dbReference type="InterPro" id="IPR024968">
    <property type="entry name" value="SlpA_C_lactobacillus"/>
</dbReference>
<protein>
    <recommendedName>
        <fullName evidence="7">SCP domain-containing protein</fullName>
    </recommendedName>
</protein>
<dbReference type="SUPFAM" id="SSF55797">
    <property type="entry name" value="PR-1-like"/>
    <property type="match status" value="1"/>
</dbReference>
<dbReference type="Pfam" id="PF03217">
    <property type="entry name" value="SlpA"/>
    <property type="match status" value="1"/>
</dbReference>
<reference evidence="5 6" key="1">
    <citation type="submission" date="2012-07" db="EMBL/GenBank/DDBJ databases">
        <title>The Genome Sequence of Lactobacillus crispatus FB077-07.</title>
        <authorList>
            <consortium name="The Broad Institute Genome Sequencing Platform"/>
            <person name="Earl A."/>
            <person name="Ward D."/>
            <person name="Feldgarden M."/>
            <person name="Gevers D."/>
            <person name="Saerens B."/>
            <person name="Vaneechoutte M."/>
            <person name="Walker B."/>
            <person name="Young S.K."/>
            <person name="Zeng Q."/>
            <person name="Gargeya S."/>
            <person name="Fitzgerald M."/>
            <person name="Haas B."/>
            <person name="Abouelleil A."/>
            <person name="Alvarado L."/>
            <person name="Arachchi H.M."/>
            <person name="Berlin A.M."/>
            <person name="Chapman S.B."/>
            <person name="Goldberg J."/>
            <person name="Griggs A."/>
            <person name="Gujja S."/>
            <person name="Hansen M."/>
            <person name="Howarth C."/>
            <person name="Imamovic A."/>
            <person name="Larimer J."/>
            <person name="McCowen C."/>
            <person name="Montmayeur A."/>
            <person name="Murphy C."/>
            <person name="Neiman D."/>
            <person name="Pearson M."/>
            <person name="Priest M."/>
            <person name="Roberts A."/>
            <person name="Saif S."/>
            <person name="Shea T."/>
            <person name="Sisk P."/>
            <person name="Sykes S."/>
            <person name="Wortman J."/>
            <person name="Nusbaum C."/>
            <person name="Birren B."/>
        </authorList>
    </citation>
    <scope>NUCLEOTIDE SEQUENCE [LARGE SCALE GENOMIC DNA]</scope>
    <source>
        <strain evidence="5 6">FB077-07</strain>
    </source>
</reference>
<dbReference type="Pfam" id="PF00188">
    <property type="entry name" value="CAP"/>
    <property type="match status" value="1"/>
</dbReference>
<dbReference type="CDD" id="cd05379">
    <property type="entry name" value="CAP_bacterial"/>
    <property type="match status" value="1"/>
</dbReference>
<feature type="domain" description="SCP" evidence="3">
    <location>
        <begin position="237"/>
        <end position="344"/>
    </location>
</feature>
<organism evidence="5 6">
    <name type="scientific">Lactobacillus crispatus FB077-07</name>
    <dbReference type="NCBI Taxonomy" id="883092"/>
    <lineage>
        <taxon>Bacteria</taxon>
        <taxon>Bacillati</taxon>
        <taxon>Bacillota</taxon>
        <taxon>Bacilli</taxon>
        <taxon>Lactobacillales</taxon>
        <taxon>Lactobacillaceae</taxon>
        <taxon>Lactobacillus</taxon>
    </lineage>
</organism>
<feature type="compositionally biased region" description="Low complexity" evidence="1">
    <location>
        <begin position="177"/>
        <end position="203"/>
    </location>
</feature>
<evidence type="ECO:0000256" key="2">
    <source>
        <dbReference type="SAM" id="SignalP"/>
    </source>
</evidence>
<proteinExistence type="predicted"/>
<dbReference type="InterPro" id="IPR035940">
    <property type="entry name" value="CAP_sf"/>
</dbReference>
<evidence type="ECO:0000259" key="3">
    <source>
        <dbReference type="Pfam" id="PF00188"/>
    </source>
</evidence>
<feature type="region of interest" description="Disordered" evidence="1">
    <location>
        <begin position="172"/>
        <end position="210"/>
    </location>
</feature>
<evidence type="ECO:0008006" key="7">
    <source>
        <dbReference type="Google" id="ProtNLM"/>
    </source>
</evidence>
<accession>K1LZB6</accession>